<dbReference type="InterPro" id="IPR035500">
    <property type="entry name" value="NHR-like_dom_sf"/>
</dbReference>
<dbReference type="PRINTS" id="PR00047">
    <property type="entry name" value="STROIDFINGER"/>
</dbReference>
<evidence type="ECO:0000256" key="10">
    <source>
        <dbReference type="SAM" id="MobiDB-lite"/>
    </source>
</evidence>
<evidence type="ECO:0000256" key="8">
    <source>
        <dbReference type="ARBA" id="ARBA00023170"/>
    </source>
</evidence>
<proteinExistence type="inferred from homology"/>
<dbReference type="PANTHER" id="PTHR24082:SF473">
    <property type="entry name" value="ECDYSONE-INDUCED PROTEIN 75B, ISOFORM B"/>
    <property type="match status" value="1"/>
</dbReference>
<dbReference type="Gene3D" id="3.30.50.10">
    <property type="entry name" value="Erythroid Transcription Factor GATA-1, subunit A"/>
    <property type="match status" value="1"/>
</dbReference>
<feature type="region of interest" description="Disordered" evidence="10">
    <location>
        <begin position="1"/>
        <end position="24"/>
    </location>
</feature>
<dbReference type="FunFam" id="3.30.50.10:FF:000030">
    <property type="entry name" value="Nuclear Hormone Receptor family"/>
    <property type="match status" value="1"/>
</dbReference>
<comment type="caution">
    <text evidence="13">The sequence shown here is derived from an EMBL/GenBank/DDBJ whole genome shotgun (WGS) entry which is preliminary data.</text>
</comment>
<dbReference type="PROSITE" id="PS51843">
    <property type="entry name" value="NR_LBD"/>
    <property type="match status" value="1"/>
</dbReference>
<dbReference type="CDD" id="cd06916">
    <property type="entry name" value="NR_DBD_like"/>
    <property type="match status" value="1"/>
</dbReference>
<reference evidence="13" key="1">
    <citation type="submission" date="2021-10" db="EMBL/GenBank/DDBJ databases">
        <title>Tropical sea cucumber genome reveals ecological adaptation and Cuvierian tubules defense mechanism.</title>
        <authorList>
            <person name="Chen T."/>
        </authorList>
    </citation>
    <scope>NUCLEOTIDE SEQUENCE</scope>
    <source>
        <strain evidence="13">Nanhai2018</strain>
        <tissue evidence="13">Muscle</tissue>
    </source>
</reference>
<feature type="region of interest" description="Disordered" evidence="10">
    <location>
        <begin position="278"/>
        <end position="379"/>
    </location>
</feature>
<keyword evidence="4" id="KW-0862">Zinc</keyword>
<feature type="compositionally biased region" description="Basic and acidic residues" evidence="10">
    <location>
        <begin position="440"/>
        <end position="460"/>
    </location>
</feature>
<dbReference type="Pfam" id="PF00104">
    <property type="entry name" value="Hormone_recep"/>
    <property type="match status" value="1"/>
</dbReference>
<evidence type="ECO:0000256" key="7">
    <source>
        <dbReference type="ARBA" id="ARBA00023163"/>
    </source>
</evidence>
<keyword evidence="6" id="KW-0238">DNA-binding</keyword>
<feature type="region of interest" description="Disordered" evidence="10">
    <location>
        <begin position="579"/>
        <end position="622"/>
    </location>
</feature>
<feature type="domain" description="NR LBD" evidence="12">
    <location>
        <begin position="695"/>
        <end position="972"/>
    </location>
</feature>
<dbReference type="GO" id="GO:0000978">
    <property type="term" value="F:RNA polymerase II cis-regulatory region sequence-specific DNA binding"/>
    <property type="evidence" value="ECO:0007669"/>
    <property type="project" value="TreeGrafter"/>
</dbReference>
<evidence type="ECO:0000313" key="13">
    <source>
        <dbReference type="EMBL" id="KAJ8019761.1"/>
    </source>
</evidence>
<dbReference type="GO" id="GO:0000122">
    <property type="term" value="P:negative regulation of transcription by RNA polymerase II"/>
    <property type="evidence" value="ECO:0007669"/>
    <property type="project" value="TreeGrafter"/>
</dbReference>
<accession>A0A9Q1B9P0</accession>
<sequence>MDGRQSLTANNIGLDESNSHGQAPIGMAAQSNAVNVSGINSTTRSPGEARPSGIVNVGKGNKGRYRGSYWQSYTNMQPTAAGQERSKEDELNELIKCMVCGDTSTGFHYGIHSCEGCKGFFRRSLTQHESYTCSNNGQCDISLYTRNQCQLCRWKKCLAVGMSKEGSRLGRRSKRMIERMHETIAKQQSVDESSLKPPAGFYGNHPDLFPHGKYDGNHMTVGGLPPGAHHGPVPLPHMARSMFPHLGIPMPVMGDGPMTHNKLMMDQSLSTFIKQELDHGSNDDERSCMEMSNDIPSSTAVGSRHHSVSSGKDIHNSSPDGHRQVSSNTQSPTISSLTMPKFPSKEFPFDRSSFKGGQRPSMQREPLESSNHQSLSTGDAQKLEVDLGNGTCKDLPVGEISKMLASGQSVILIPRDSPQNSERSKDSSVPSSPNLSMAGSKEDGERCETNQGDSYKDHQFYSRGENLSSKLERELSMRSGNSPPYSHMDAANSPYLNFSRAIAAAHLPQGLPPHSSFSPHHSHLFAMQQGWGAAFSMAGARGQAPPSILTQQSLMMPSQMPGSSFMPQMLHTIMNKEANDEENSRKNGSPNSNKGQPSKRPYPNDSHSPEQTKSSKNIPAKSDFPSYPDFSMLSPSIPSPLVNLTPIQSPLMADLAMQFANGMDDRPGSVDLGRDSLTPEGFNINEPFTPEMEEKCEKLVNAINKAYHDTCYYTFRRIKMLRKKYFKDLGDDETLEKRLQSRYSHDCSKCTPPAGFPTSDEPPRELDPKDGPITSLKMWNFFSSKFTSQITRIVAFSKLIPNFKKMDQEDQITLIKSGIFEVLTIRFSTVVDIKTNLVHWWTTGDSFTLEDSHKMPLGNLFDLLFNFAHRVNKMLLDDSEYGLLSALVIMSPDRPGLKCREKVREIQIDLLRALQFEVLRNHPEDTGLFARLLTTIPKLREITPEHTRRLMDLQVHLPGVHFPKLHAEVFNLHRNTTYKPPTSKESEPKEEDSK</sequence>
<organism evidence="13 14">
    <name type="scientific">Holothuria leucospilota</name>
    <name type="common">Black long sea cucumber</name>
    <name type="synonym">Mertensiothuria leucospilota</name>
    <dbReference type="NCBI Taxonomy" id="206669"/>
    <lineage>
        <taxon>Eukaryota</taxon>
        <taxon>Metazoa</taxon>
        <taxon>Echinodermata</taxon>
        <taxon>Eleutherozoa</taxon>
        <taxon>Echinozoa</taxon>
        <taxon>Holothuroidea</taxon>
        <taxon>Aspidochirotacea</taxon>
        <taxon>Aspidochirotida</taxon>
        <taxon>Holothuriidae</taxon>
        <taxon>Holothuria</taxon>
    </lineage>
</organism>
<dbReference type="Proteomes" id="UP001152320">
    <property type="component" value="Chromosome 23"/>
</dbReference>
<dbReference type="PROSITE" id="PS00031">
    <property type="entry name" value="NUCLEAR_REC_DBD_1"/>
    <property type="match status" value="1"/>
</dbReference>
<dbReference type="SUPFAM" id="SSF57716">
    <property type="entry name" value="Glucocorticoid receptor-like (DNA-binding domain)"/>
    <property type="match status" value="1"/>
</dbReference>
<evidence type="ECO:0000256" key="6">
    <source>
        <dbReference type="ARBA" id="ARBA00023125"/>
    </source>
</evidence>
<dbReference type="EMBL" id="JAIZAY010000023">
    <property type="protein sequence ID" value="KAJ8019761.1"/>
    <property type="molecule type" value="Genomic_DNA"/>
</dbReference>
<dbReference type="Pfam" id="PF00105">
    <property type="entry name" value="zf-C4"/>
    <property type="match status" value="1"/>
</dbReference>
<dbReference type="SMART" id="SM00399">
    <property type="entry name" value="ZnF_C4"/>
    <property type="match status" value="1"/>
</dbReference>
<evidence type="ECO:0000256" key="1">
    <source>
        <dbReference type="ARBA" id="ARBA00005993"/>
    </source>
</evidence>
<keyword evidence="3" id="KW-0863">Zinc-finger</keyword>
<dbReference type="GO" id="GO:0004879">
    <property type="term" value="F:nuclear receptor activity"/>
    <property type="evidence" value="ECO:0007669"/>
    <property type="project" value="TreeGrafter"/>
</dbReference>
<dbReference type="SMART" id="SM00430">
    <property type="entry name" value="HOLI"/>
    <property type="match status" value="1"/>
</dbReference>
<feature type="region of interest" description="Disordered" evidence="10">
    <location>
        <begin position="975"/>
        <end position="994"/>
    </location>
</feature>
<evidence type="ECO:0000313" key="14">
    <source>
        <dbReference type="Proteomes" id="UP001152320"/>
    </source>
</evidence>
<evidence type="ECO:0000256" key="3">
    <source>
        <dbReference type="ARBA" id="ARBA00022771"/>
    </source>
</evidence>
<dbReference type="GO" id="GO:0045944">
    <property type="term" value="P:positive regulation of transcription by RNA polymerase II"/>
    <property type="evidence" value="ECO:0007669"/>
    <property type="project" value="TreeGrafter"/>
</dbReference>
<evidence type="ECO:0000259" key="11">
    <source>
        <dbReference type="PROSITE" id="PS51030"/>
    </source>
</evidence>
<feature type="compositionally biased region" description="Polar residues" evidence="10">
    <location>
        <begin position="368"/>
        <end position="379"/>
    </location>
</feature>
<dbReference type="PANTHER" id="PTHR24082">
    <property type="entry name" value="NUCLEAR HORMONE RECEPTOR"/>
    <property type="match status" value="1"/>
</dbReference>
<dbReference type="CDD" id="cd06929">
    <property type="entry name" value="NR_LBD_F1"/>
    <property type="match status" value="1"/>
</dbReference>
<gene>
    <name evidence="13" type="ORF">HOLleu_41480</name>
</gene>
<feature type="compositionally biased region" description="Basic and acidic residues" evidence="10">
    <location>
        <begin position="343"/>
        <end position="353"/>
    </location>
</feature>
<keyword evidence="5" id="KW-0805">Transcription regulation</keyword>
<keyword evidence="8 13" id="KW-0675">Receptor</keyword>
<feature type="compositionally biased region" description="Basic and acidic residues" evidence="10">
    <location>
        <begin position="278"/>
        <end position="288"/>
    </location>
</feature>
<feature type="domain" description="Nuclear receptor" evidence="11">
    <location>
        <begin position="94"/>
        <end position="169"/>
    </location>
</feature>
<comment type="similarity">
    <text evidence="1">Belongs to the nuclear hormone receptor family.</text>
</comment>
<dbReference type="Gene3D" id="1.10.565.10">
    <property type="entry name" value="Retinoid X Receptor"/>
    <property type="match status" value="1"/>
</dbReference>
<dbReference type="InterPro" id="IPR013088">
    <property type="entry name" value="Znf_NHR/GATA"/>
</dbReference>
<feature type="compositionally biased region" description="Basic and acidic residues" evidence="10">
    <location>
        <begin position="312"/>
        <end position="323"/>
    </location>
</feature>
<feature type="compositionally biased region" description="Basic and acidic residues" evidence="10">
    <location>
        <begin position="982"/>
        <end position="994"/>
    </location>
</feature>
<keyword evidence="9" id="KW-0539">Nucleus</keyword>
<evidence type="ECO:0000256" key="2">
    <source>
        <dbReference type="ARBA" id="ARBA00022723"/>
    </source>
</evidence>
<protein>
    <submittedName>
        <fullName evidence="13">Nuclear receptor subfamily 1 group D member 2</fullName>
    </submittedName>
</protein>
<keyword evidence="14" id="KW-1185">Reference proteome</keyword>
<dbReference type="InterPro" id="IPR000536">
    <property type="entry name" value="Nucl_hrmn_rcpt_lig-bd"/>
</dbReference>
<feature type="region of interest" description="Disordered" evidence="10">
    <location>
        <begin position="414"/>
        <end position="462"/>
    </location>
</feature>
<feature type="compositionally biased region" description="Polar residues" evidence="10">
    <location>
        <begin position="605"/>
        <end position="617"/>
    </location>
</feature>
<feature type="compositionally biased region" description="Polar residues" evidence="10">
    <location>
        <begin position="324"/>
        <end position="338"/>
    </location>
</feature>
<dbReference type="InterPro" id="IPR001628">
    <property type="entry name" value="Znf_hrmn_rcpt"/>
</dbReference>
<feature type="compositionally biased region" description="Polar residues" evidence="10">
    <location>
        <begin position="417"/>
        <end position="437"/>
    </location>
</feature>
<evidence type="ECO:0000259" key="12">
    <source>
        <dbReference type="PROSITE" id="PS51843"/>
    </source>
</evidence>
<name>A0A9Q1B9P0_HOLLE</name>
<keyword evidence="2" id="KW-0479">Metal-binding</keyword>
<evidence type="ECO:0000256" key="4">
    <source>
        <dbReference type="ARBA" id="ARBA00022833"/>
    </source>
</evidence>
<dbReference type="PROSITE" id="PS51030">
    <property type="entry name" value="NUCLEAR_REC_DBD_2"/>
    <property type="match status" value="1"/>
</dbReference>
<dbReference type="GO" id="GO:0009755">
    <property type="term" value="P:hormone-mediated signaling pathway"/>
    <property type="evidence" value="ECO:0007669"/>
    <property type="project" value="TreeGrafter"/>
</dbReference>
<feature type="compositionally biased region" description="Polar residues" evidence="10">
    <location>
        <begin position="586"/>
        <end position="596"/>
    </location>
</feature>
<dbReference type="SUPFAM" id="SSF48508">
    <property type="entry name" value="Nuclear receptor ligand-binding domain"/>
    <property type="match status" value="1"/>
</dbReference>
<keyword evidence="7" id="KW-0804">Transcription</keyword>
<dbReference type="OrthoDB" id="5837785at2759"/>
<feature type="compositionally biased region" description="Polar residues" evidence="10">
    <location>
        <begin position="1"/>
        <end position="11"/>
    </location>
</feature>
<dbReference type="AlphaFoldDB" id="A0A9Q1B9P0"/>
<evidence type="ECO:0000256" key="5">
    <source>
        <dbReference type="ARBA" id="ARBA00023015"/>
    </source>
</evidence>
<dbReference type="InterPro" id="IPR050234">
    <property type="entry name" value="Nuclear_hormone_rcpt_NR1"/>
</dbReference>
<feature type="region of interest" description="Disordered" evidence="10">
    <location>
        <begin position="745"/>
        <end position="769"/>
    </location>
</feature>
<dbReference type="GO" id="GO:0008270">
    <property type="term" value="F:zinc ion binding"/>
    <property type="evidence" value="ECO:0007669"/>
    <property type="project" value="UniProtKB-KW"/>
</dbReference>
<dbReference type="GO" id="GO:0030154">
    <property type="term" value="P:cell differentiation"/>
    <property type="evidence" value="ECO:0007669"/>
    <property type="project" value="TreeGrafter"/>
</dbReference>
<evidence type="ECO:0000256" key="9">
    <source>
        <dbReference type="ARBA" id="ARBA00023242"/>
    </source>
</evidence>